<sequence>MRVNRVESNSDAYRQTQFYAGEHLAYYYNPVDIKNRPQVRTEVESGIFTRYLEKYNGQRDMLTTSSTKEKMFMEKRQEHADREELMQRLNYTNGMHYSAAQNISI</sequence>
<reference evidence="1 2" key="1">
    <citation type="submission" date="2014-02" db="EMBL/GenBank/DDBJ databases">
        <title>Draft genome sequence of Lysinibacillus odysseyi NBRC 100172.</title>
        <authorList>
            <person name="Zhang F."/>
            <person name="Wang G."/>
            <person name="Zhang L."/>
        </authorList>
    </citation>
    <scope>NUCLEOTIDE SEQUENCE [LARGE SCALE GENOMIC DNA]</scope>
    <source>
        <strain evidence="1 2">NBRC 100172</strain>
    </source>
</reference>
<comment type="caution">
    <text evidence="1">The sequence shown here is derived from an EMBL/GenBank/DDBJ whole genome shotgun (WGS) entry which is preliminary data.</text>
</comment>
<dbReference type="eggNOG" id="ENOG5034BGA">
    <property type="taxonomic scope" value="Bacteria"/>
</dbReference>
<evidence type="ECO:0000313" key="2">
    <source>
        <dbReference type="Proteomes" id="UP000030437"/>
    </source>
</evidence>
<dbReference type="Proteomes" id="UP000030437">
    <property type="component" value="Unassembled WGS sequence"/>
</dbReference>
<gene>
    <name evidence="1" type="ORF">CD32_02600</name>
</gene>
<protein>
    <submittedName>
        <fullName evidence="1">Uncharacterized protein</fullName>
    </submittedName>
</protein>
<proteinExistence type="predicted"/>
<dbReference type="OrthoDB" id="2453865at2"/>
<accession>A0A0A3IYF5</accession>
<dbReference type="EMBL" id="JPVP01000044">
    <property type="protein sequence ID" value="KGR87938.1"/>
    <property type="molecule type" value="Genomic_DNA"/>
</dbReference>
<dbReference type="RefSeq" id="WP_036150918.1">
    <property type="nucleotide sequence ID" value="NZ_AVCX01000019.1"/>
</dbReference>
<evidence type="ECO:0000313" key="1">
    <source>
        <dbReference type="EMBL" id="KGR87938.1"/>
    </source>
</evidence>
<organism evidence="1 2">
    <name type="scientific">Lysinibacillus odysseyi 34hs-1 = NBRC 100172</name>
    <dbReference type="NCBI Taxonomy" id="1220589"/>
    <lineage>
        <taxon>Bacteria</taxon>
        <taxon>Bacillati</taxon>
        <taxon>Bacillota</taxon>
        <taxon>Bacilli</taxon>
        <taxon>Bacillales</taxon>
        <taxon>Bacillaceae</taxon>
        <taxon>Lysinibacillus</taxon>
    </lineage>
</organism>
<dbReference type="AlphaFoldDB" id="A0A0A3IYF5"/>
<keyword evidence="2" id="KW-1185">Reference proteome</keyword>
<name>A0A0A3IYF5_9BACI</name>